<evidence type="ECO:0000313" key="4">
    <source>
        <dbReference type="EMBL" id="AFE10494.1"/>
    </source>
</evidence>
<evidence type="ECO:0000313" key="5">
    <source>
        <dbReference type="Proteomes" id="UP000007587"/>
    </source>
</evidence>
<dbReference type="GO" id="GO:0003755">
    <property type="term" value="F:peptidyl-prolyl cis-trans isomerase activity"/>
    <property type="evidence" value="ECO:0007669"/>
    <property type="project" value="UniProtKB-KW"/>
</dbReference>
<name>H8MJM7_CORCM</name>
<evidence type="ECO:0000256" key="2">
    <source>
        <dbReference type="ARBA" id="ARBA00023235"/>
    </source>
</evidence>
<dbReference type="eggNOG" id="COG0544">
    <property type="taxonomic scope" value="Bacteria"/>
</dbReference>
<dbReference type="Gene3D" id="3.10.50.40">
    <property type="match status" value="1"/>
</dbReference>
<keyword evidence="1" id="KW-0697">Rotamase</keyword>
<gene>
    <name evidence="4" type="primary">tig1a</name>
    <name evidence="4" type="ordered locus">COCOR_05961</name>
</gene>
<dbReference type="Gene3D" id="1.10.3120.10">
    <property type="entry name" value="Trigger factor, C-terminal domain"/>
    <property type="match status" value="1"/>
</dbReference>
<dbReference type="AlphaFoldDB" id="H8MJM7"/>
<dbReference type="GO" id="GO:0015031">
    <property type="term" value="P:protein transport"/>
    <property type="evidence" value="ECO:0007669"/>
    <property type="project" value="InterPro"/>
</dbReference>
<dbReference type="GO" id="GO:0006457">
    <property type="term" value="P:protein folding"/>
    <property type="evidence" value="ECO:0007669"/>
    <property type="project" value="InterPro"/>
</dbReference>
<sequence length="364" mass="40124">MEPQSGHWAGSGLESSLEELKGRMLLMRVSPAVALEGIAVSLPPLNPPSLDGLILASPTQAPVTGINIHKRFLELRRESAQRRELLRGEGIAEGDDVLLDAMGIAQGRLIPFSTRSDWWTQVAPEPLLPGFFEALVGMKVGDVGEVTLTLPSDYPVEKLRDVPARFIVEVKAAQELLAPDEESAAFMALLGRGATIDDVMQRIGEELQDEGEAEVVREVRERVLEILVERSEVAVPADLVDEEIRRKWMAAERPVLLRRGLSSEELQNALDNWLREPYARGEASRRLQVALVLGAVAAHERIQPREQDMDMLCESLAGTTQLTRAELKRVLTVTPTLAQGVHDLLLHFATVDHIMSKVTLEVSA</sequence>
<reference evidence="5" key="2">
    <citation type="submission" date="2012-03" db="EMBL/GenBank/DDBJ databases">
        <title>Genome sequence of the fruiting myxobacterium Corallococcus coralloides DSM 2259.</title>
        <authorList>
            <person name="Huntley S."/>
            <person name="Zhang Y."/>
            <person name="Treuner-Lange A."/>
            <person name="Sensen C.W."/>
            <person name="Sogaard-Andersen L."/>
        </authorList>
    </citation>
    <scope>NUCLEOTIDE SEQUENCE [LARGE SCALE GENOMIC DNA]</scope>
    <source>
        <strain evidence="5">ATCC 25202 / DSM 2259 / NBRC 100086 / M2</strain>
    </source>
</reference>
<evidence type="ECO:0000259" key="3">
    <source>
        <dbReference type="Pfam" id="PF05698"/>
    </source>
</evidence>
<dbReference type="STRING" id="1144275.COCOR_05961"/>
<keyword evidence="5" id="KW-1185">Reference proteome</keyword>
<organism evidence="4 5">
    <name type="scientific">Corallococcus coralloides (strain ATCC 25202 / DSM 2259 / NBRC 100086 / M2)</name>
    <name type="common">Myxococcus coralloides</name>
    <dbReference type="NCBI Taxonomy" id="1144275"/>
    <lineage>
        <taxon>Bacteria</taxon>
        <taxon>Pseudomonadati</taxon>
        <taxon>Myxococcota</taxon>
        <taxon>Myxococcia</taxon>
        <taxon>Myxococcales</taxon>
        <taxon>Cystobacterineae</taxon>
        <taxon>Myxococcaceae</taxon>
        <taxon>Corallococcus</taxon>
    </lineage>
</organism>
<feature type="domain" description="Trigger factor C-terminal" evidence="3">
    <location>
        <begin position="195"/>
        <end position="355"/>
    </location>
</feature>
<dbReference type="InterPro" id="IPR037041">
    <property type="entry name" value="Trigger_fac_C_sf"/>
</dbReference>
<evidence type="ECO:0000256" key="1">
    <source>
        <dbReference type="ARBA" id="ARBA00023110"/>
    </source>
</evidence>
<protein>
    <submittedName>
        <fullName evidence="4">FKBP-type peptidyl-prolyl cis-trans isomerase</fullName>
    </submittedName>
</protein>
<dbReference type="HOGENOM" id="CLU_760139_0_0_7"/>
<dbReference type="RefSeq" id="WP_014398749.1">
    <property type="nucleotide sequence ID" value="NC_017030.1"/>
</dbReference>
<dbReference type="InterPro" id="IPR008880">
    <property type="entry name" value="Trigger_fac_C"/>
</dbReference>
<dbReference type="SUPFAM" id="SSF54534">
    <property type="entry name" value="FKBP-like"/>
    <property type="match status" value="1"/>
</dbReference>
<accession>H8MJM7</accession>
<dbReference type="EMBL" id="CP003389">
    <property type="protein sequence ID" value="AFE10494.1"/>
    <property type="molecule type" value="Genomic_DNA"/>
</dbReference>
<keyword evidence="2 4" id="KW-0413">Isomerase</keyword>
<dbReference type="InterPro" id="IPR046357">
    <property type="entry name" value="PPIase_dom_sf"/>
</dbReference>
<dbReference type="Proteomes" id="UP000007587">
    <property type="component" value="Chromosome"/>
</dbReference>
<dbReference type="Pfam" id="PF05698">
    <property type="entry name" value="Trigger_C"/>
    <property type="match status" value="1"/>
</dbReference>
<dbReference type="SUPFAM" id="SSF109998">
    <property type="entry name" value="Triger factor/SurA peptide-binding domain-like"/>
    <property type="match status" value="1"/>
</dbReference>
<reference evidence="4 5" key="1">
    <citation type="journal article" date="2012" name="J. Bacteriol.">
        <title>Complete Genome Sequence of the Fruiting Myxobacterium Corallococcus coralloides DSM 2259.</title>
        <authorList>
            <person name="Huntley S."/>
            <person name="Zhang Y."/>
            <person name="Treuner-Lange A."/>
            <person name="Kneip S."/>
            <person name="Sensen C.W."/>
            <person name="Sogaard-Andersen L."/>
        </authorList>
    </citation>
    <scope>NUCLEOTIDE SEQUENCE [LARGE SCALE GENOMIC DNA]</scope>
    <source>
        <strain evidence="5">ATCC 25202 / DSM 2259 / NBRC 100086 / M2</strain>
    </source>
</reference>
<dbReference type="InterPro" id="IPR027304">
    <property type="entry name" value="Trigger_fact/SurA_dom_sf"/>
</dbReference>
<proteinExistence type="predicted"/>
<dbReference type="KEGG" id="ccx:COCOR_05961"/>
<dbReference type="InParanoid" id="H8MJM7"/>